<keyword evidence="2" id="KW-0547">Nucleotide-binding</keyword>
<reference evidence="8" key="1">
    <citation type="submission" date="2014-09" db="EMBL/GenBank/DDBJ databases">
        <authorList>
            <person name="Magalhaes I.L.F."/>
            <person name="Oliveira U."/>
            <person name="Santos F.R."/>
            <person name="Vidigal T.H.D.A."/>
            <person name="Brescovit A.D."/>
            <person name="Santos A.J."/>
        </authorList>
    </citation>
    <scope>NUCLEOTIDE SEQUENCE</scope>
    <source>
        <tissue evidence="8">Shoot tissue taken approximately 20 cm above the soil surface</tissue>
    </source>
</reference>
<feature type="region of interest" description="Disordered" evidence="7">
    <location>
        <begin position="462"/>
        <end position="486"/>
    </location>
</feature>
<feature type="coiled-coil region" evidence="6">
    <location>
        <begin position="307"/>
        <end position="411"/>
    </location>
</feature>
<feature type="region of interest" description="Disordered" evidence="7">
    <location>
        <begin position="590"/>
        <end position="646"/>
    </location>
</feature>
<protein>
    <submittedName>
        <fullName evidence="8">Uncharacterized protein</fullName>
    </submittedName>
</protein>
<evidence type="ECO:0000256" key="6">
    <source>
        <dbReference type="SAM" id="Coils"/>
    </source>
</evidence>
<keyword evidence="1" id="KW-0493">Microtubule</keyword>
<feature type="region of interest" description="Disordered" evidence="7">
    <location>
        <begin position="1"/>
        <end position="23"/>
    </location>
</feature>
<dbReference type="PANTHER" id="PTHR37739:SF8">
    <property type="entry name" value="KINESIN-LIKE PROTEIN KIN-12D"/>
    <property type="match status" value="1"/>
</dbReference>
<evidence type="ECO:0000256" key="3">
    <source>
        <dbReference type="ARBA" id="ARBA00022840"/>
    </source>
</evidence>
<reference evidence="8" key="2">
    <citation type="journal article" date="2015" name="Data Brief">
        <title>Shoot transcriptome of the giant reed, Arundo donax.</title>
        <authorList>
            <person name="Barrero R.A."/>
            <person name="Guerrero F.D."/>
            <person name="Moolhuijzen P."/>
            <person name="Goolsby J.A."/>
            <person name="Tidwell J."/>
            <person name="Bellgard S.E."/>
            <person name="Bellgard M.I."/>
        </authorList>
    </citation>
    <scope>NUCLEOTIDE SEQUENCE</scope>
    <source>
        <tissue evidence="8">Shoot tissue taken approximately 20 cm above the soil surface</tissue>
    </source>
</reference>
<feature type="compositionally biased region" description="Low complexity" evidence="7">
    <location>
        <begin position="1066"/>
        <end position="1082"/>
    </location>
</feature>
<accession>A0A0A9DIE9</accession>
<keyword evidence="3" id="KW-0067">ATP-binding</keyword>
<feature type="region of interest" description="Disordered" evidence="7">
    <location>
        <begin position="556"/>
        <end position="575"/>
    </location>
</feature>
<dbReference type="EMBL" id="GBRH01210334">
    <property type="protein sequence ID" value="JAD87561.1"/>
    <property type="molecule type" value="Transcribed_RNA"/>
</dbReference>
<proteinExistence type="predicted"/>
<evidence type="ECO:0000256" key="5">
    <source>
        <dbReference type="ARBA" id="ARBA00023175"/>
    </source>
</evidence>
<name>A0A0A9DIE9_ARUDO</name>
<evidence type="ECO:0000256" key="2">
    <source>
        <dbReference type="ARBA" id="ARBA00022741"/>
    </source>
</evidence>
<evidence type="ECO:0000256" key="4">
    <source>
        <dbReference type="ARBA" id="ARBA00023054"/>
    </source>
</evidence>
<feature type="compositionally biased region" description="Polar residues" evidence="7">
    <location>
        <begin position="602"/>
        <end position="631"/>
    </location>
</feature>
<feature type="region of interest" description="Disordered" evidence="7">
    <location>
        <begin position="1066"/>
        <end position="1097"/>
    </location>
</feature>
<dbReference type="GO" id="GO:0005874">
    <property type="term" value="C:microtubule"/>
    <property type="evidence" value="ECO:0007669"/>
    <property type="project" value="UniProtKB-KW"/>
</dbReference>
<evidence type="ECO:0000313" key="8">
    <source>
        <dbReference type="EMBL" id="JAD87561.1"/>
    </source>
</evidence>
<feature type="compositionally biased region" description="Basic residues" evidence="7">
    <location>
        <begin position="928"/>
        <end position="941"/>
    </location>
</feature>
<dbReference type="PANTHER" id="PTHR37739">
    <property type="entry name" value="KINESIN-LIKE PROTEIN KIN-12D"/>
    <property type="match status" value="1"/>
</dbReference>
<dbReference type="AlphaFoldDB" id="A0A0A9DIE9"/>
<organism evidence="8">
    <name type="scientific">Arundo donax</name>
    <name type="common">Giant reed</name>
    <name type="synonym">Donax arundinaceus</name>
    <dbReference type="NCBI Taxonomy" id="35708"/>
    <lineage>
        <taxon>Eukaryota</taxon>
        <taxon>Viridiplantae</taxon>
        <taxon>Streptophyta</taxon>
        <taxon>Embryophyta</taxon>
        <taxon>Tracheophyta</taxon>
        <taxon>Spermatophyta</taxon>
        <taxon>Magnoliopsida</taxon>
        <taxon>Liliopsida</taxon>
        <taxon>Poales</taxon>
        <taxon>Poaceae</taxon>
        <taxon>PACMAD clade</taxon>
        <taxon>Arundinoideae</taxon>
        <taxon>Arundineae</taxon>
        <taxon>Arundo</taxon>
    </lineage>
</organism>
<sequence length="1116" mass="127223">MTASLAPTKNVRKPALASSAEEPRSKVREAISFWEEHHNVQHVSSTFQQYDSHAPAKIEDCPDEGLIRNSEDTLLLQLELNILKTIFVEERTAHAEVEDRTTGLAEELKAANLHILQACRQKEALGKELSYERSIVEALESHIILMNELDELKKNNFKSPVLLKKRDMEIPRLNSEHDIHHGKEYMPYEEPKTQNLKRIQASHEKERNLNTRYQQDQESYRSAEQEMVRRQVEIETAEVIISLQEELQQQVDASNKNELLAKQGLDEIHRIELLLDESIETLVQKEVLEQNYVCLQRGMEEEIFQLKSQLDQSKRCYEARLKELEIKRKETDDEAAALIILWNKEKEIAEERKTYAEEKNEEVKLLERSIEDLEITVCSLENKMDIFKEEVEQQRRQREKLEVELQNVRLFLAVPSSGKAGGSLEDGIVDLADSTRFAWHLCDVNNELLSGQESRRILRNEVSENESEISGPVQEGPTSSTIRHGRNMGMLPPFEELMRGSYASDVEPCADACSSADVSKEDVDISLPDAHALPHITSRRKQNTNPVVEAVEVAVESTPLVEHPEGPGEELEESSFDEYMQEAEQLDVEMAQPKSDEDYRPESSQFGHPSASEQLNMSSASEQPNLHGNGTDSDKSLSESEAEVGPQAVDPAVELLQENELPPVAPVRLNDPVNYMRAPSDELKRLRSRNHYEGPRTATDRRFWSIEQQDLYFSKYRCAKVAHMKWIDWKHIHSIEQFAGVRERCVDLGLEQIMSYCCDWDSELIRQFYSTVHISADKTSMTWMIDGRRITTNKRAWEERFGIPGGDHTEIHSQLFLDNDDKRILYTAAEYTLGHINGLSPLVSIANKILKTTIYPRFGNTTHNWNVLYHIVKQQSFDIVALIFGEIDLLISDRSRAKDPLLYAPYIMGMIMRDFGYYDRPRESRHHCYKPRPHYKPKLSKKVGPPASAAPAVAPPVAAPLPAFQPEVVAVGREAHVEEVDDHRQFEAARHQPQVEAVQGQTLLVQPITHTDLFQVVEDRLRPIRDTLASMEGRIGRVQDGVAVPVQHINISSPSQITPPSTYLAPSLQATTTPTPSSLPSPEQASTVHIDHPGVSTQPVRARLSPFSRFPWYQRK</sequence>
<evidence type="ECO:0000256" key="7">
    <source>
        <dbReference type="SAM" id="MobiDB-lite"/>
    </source>
</evidence>
<keyword evidence="4 6" id="KW-0175">Coiled coil</keyword>
<dbReference type="GO" id="GO:0005524">
    <property type="term" value="F:ATP binding"/>
    <property type="evidence" value="ECO:0007669"/>
    <property type="project" value="UniProtKB-KW"/>
</dbReference>
<keyword evidence="5" id="KW-0505">Motor protein</keyword>
<feature type="region of interest" description="Disordered" evidence="7">
    <location>
        <begin position="928"/>
        <end position="947"/>
    </location>
</feature>
<dbReference type="InterPro" id="IPR044986">
    <property type="entry name" value="KIF15/KIN-12"/>
</dbReference>
<evidence type="ECO:0000256" key="1">
    <source>
        <dbReference type="ARBA" id="ARBA00022701"/>
    </source>
</evidence>